<evidence type="ECO:0000256" key="3">
    <source>
        <dbReference type="ARBA" id="ARBA00022989"/>
    </source>
</evidence>
<protein>
    <submittedName>
        <fullName evidence="6">Uncharacterized protein</fullName>
    </submittedName>
</protein>
<comment type="caution">
    <text evidence="6">The sequence shown here is derived from an EMBL/GenBank/DDBJ whole genome shotgun (WGS) entry which is preliminary data.</text>
</comment>
<dbReference type="GO" id="GO:0046873">
    <property type="term" value="F:metal ion transmembrane transporter activity"/>
    <property type="evidence" value="ECO:0007669"/>
    <property type="project" value="InterPro"/>
</dbReference>
<keyword evidence="3 5" id="KW-1133">Transmembrane helix</keyword>
<organism evidence="6 7">
    <name type="scientific">Imshaugia aleurites</name>
    <dbReference type="NCBI Taxonomy" id="172621"/>
    <lineage>
        <taxon>Eukaryota</taxon>
        <taxon>Fungi</taxon>
        <taxon>Dikarya</taxon>
        <taxon>Ascomycota</taxon>
        <taxon>Pezizomycotina</taxon>
        <taxon>Lecanoromycetes</taxon>
        <taxon>OSLEUM clade</taxon>
        <taxon>Lecanoromycetidae</taxon>
        <taxon>Lecanorales</taxon>
        <taxon>Lecanorineae</taxon>
        <taxon>Parmeliaceae</taxon>
        <taxon>Imshaugia</taxon>
    </lineage>
</organism>
<dbReference type="SUPFAM" id="SSF144083">
    <property type="entry name" value="Magnesium transport protein CorA, transmembrane region"/>
    <property type="match status" value="1"/>
</dbReference>
<evidence type="ECO:0000256" key="2">
    <source>
        <dbReference type="ARBA" id="ARBA00022692"/>
    </source>
</evidence>
<dbReference type="GO" id="GO:0016020">
    <property type="term" value="C:membrane"/>
    <property type="evidence" value="ECO:0007669"/>
    <property type="project" value="UniProtKB-SubCell"/>
</dbReference>
<comment type="subcellular location">
    <subcellularLocation>
        <location evidence="1">Membrane</location>
        <topology evidence="1">Multi-pass membrane protein</topology>
    </subcellularLocation>
</comment>
<evidence type="ECO:0000313" key="7">
    <source>
        <dbReference type="Proteomes" id="UP000664534"/>
    </source>
</evidence>
<keyword evidence="7" id="KW-1185">Reference proteome</keyword>
<dbReference type="Pfam" id="PF01544">
    <property type="entry name" value="CorA"/>
    <property type="match status" value="1"/>
</dbReference>
<name>A0A8H3FFC0_9LECA</name>
<dbReference type="AlphaFoldDB" id="A0A8H3FFC0"/>
<keyword evidence="2 5" id="KW-0812">Transmembrane</keyword>
<feature type="transmembrane region" description="Helical" evidence="5">
    <location>
        <begin position="278"/>
        <end position="299"/>
    </location>
</feature>
<keyword evidence="4 5" id="KW-0472">Membrane</keyword>
<dbReference type="InterPro" id="IPR045863">
    <property type="entry name" value="CorA_TM1_TM2"/>
</dbReference>
<dbReference type="InterPro" id="IPR002523">
    <property type="entry name" value="MgTranspt_CorA/ZnTranspt_ZntB"/>
</dbReference>
<gene>
    <name evidence="6" type="ORF">IMSHALPRED_005959</name>
</gene>
<dbReference type="Gene3D" id="1.20.58.340">
    <property type="entry name" value="Magnesium transport protein CorA, transmembrane region"/>
    <property type="match status" value="1"/>
</dbReference>
<evidence type="ECO:0000256" key="4">
    <source>
        <dbReference type="ARBA" id="ARBA00023136"/>
    </source>
</evidence>
<dbReference type="Proteomes" id="UP000664534">
    <property type="component" value="Unassembled WGS sequence"/>
</dbReference>
<evidence type="ECO:0000256" key="5">
    <source>
        <dbReference type="SAM" id="Phobius"/>
    </source>
</evidence>
<proteinExistence type="predicted"/>
<sequence>MSRQRSHLHVRYVQTRYFRSEESLRKAKWEAGGFNVLRRVDKDGNWVPDVDIPNSDVGLVRSRTSLWIRPNKAGHKGVLGILLVDPTISEGFPIWGGYRNFVDCPSMTVLPVPKGPPRISTFEDIIHYTSTLTPEEIANIPKDPRLLFKKTLMIVCAEWHTLVKYATTRLTQLEWEIENPELLGNNGGLQVTIQKLHSWRRRFPIFGTLLSEMLEKVVRREDFMSSRENHVHDLQRDNEILLSRIQDLQIRADRIMSVVTAVMSIEESKKAFKQNRSLARLTWLAITFAPLSFITSLFSMNSELSTLVTTFRVFFAVALPLTAVVLLLTRFVNVGLEVRWKELVRDKGSS</sequence>
<accession>A0A8H3FFC0</accession>
<evidence type="ECO:0000256" key="1">
    <source>
        <dbReference type="ARBA" id="ARBA00004141"/>
    </source>
</evidence>
<dbReference type="EMBL" id="CAJPDT010000033">
    <property type="protein sequence ID" value="CAF9923551.1"/>
    <property type="molecule type" value="Genomic_DNA"/>
</dbReference>
<feature type="transmembrane region" description="Helical" evidence="5">
    <location>
        <begin position="311"/>
        <end position="332"/>
    </location>
</feature>
<reference evidence="6" key="1">
    <citation type="submission" date="2021-03" db="EMBL/GenBank/DDBJ databases">
        <authorList>
            <person name="Tagirdzhanova G."/>
        </authorList>
    </citation>
    <scope>NUCLEOTIDE SEQUENCE</scope>
</reference>
<dbReference type="OrthoDB" id="3231000at2759"/>
<evidence type="ECO:0000313" key="6">
    <source>
        <dbReference type="EMBL" id="CAF9923551.1"/>
    </source>
</evidence>